<dbReference type="Gene3D" id="1.10.10.60">
    <property type="entry name" value="Homeodomain-like"/>
    <property type="match status" value="1"/>
</dbReference>
<accession>A0A4Q9G237</accession>
<evidence type="ECO:0000313" key="2">
    <source>
        <dbReference type="Proteomes" id="UP000293520"/>
    </source>
</evidence>
<sequence length="192" mass="21068">MAGRTSKISPSDVKKIVSSMRSGVPVTVLAKTYGVTRPTIYRVVRAFHEKEAVANAGTAPVSFTVDRDSLRAFDAFTGRLGLASRADALRRVCRVPAGFLEPDPDLADALRDVAAQLSAIGRNVNQLVATKNYEVRRGQKLKLTKPQEQLLTDLLEHIDGVSTVVREIEGKRASQTLRRFVATMKGHDDEPR</sequence>
<protein>
    <submittedName>
        <fullName evidence="1">Hin recombinase</fullName>
    </submittedName>
</protein>
<dbReference type="InterPro" id="IPR009057">
    <property type="entry name" value="Homeodomain-like_sf"/>
</dbReference>
<proteinExistence type="predicted"/>
<evidence type="ECO:0000313" key="1">
    <source>
        <dbReference type="EMBL" id="TBN37034.1"/>
    </source>
</evidence>
<reference evidence="1 2" key="1">
    <citation type="submission" date="2019-02" db="EMBL/GenBank/DDBJ databases">
        <title>Paracoccus subflavus sp. nov., isolated from marine sediment of the Pacific Ocean.</title>
        <authorList>
            <person name="Zhang G."/>
        </authorList>
    </citation>
    <scope>NUCLEOTIDE SEQUENCE [LARGE SCALE GENOMIC DNA]</scope>
    <source>
        <strain evidence="1 2">GY0581</strain>
    </source>
</reference>
<keyword evidence="2" id="KW-1185">Reference proteome</keyword>
<dbReference type="Proteomes" id="UP000293520">
    <property type="component" value="Unassembled WGS sequence"/>
</dbReference>
<name>A0A4Q9G237_9RHOB</name>
<comment type="caution">
    <text evidence="1">The sequence shown here is derived from an EMBL/GenBank/DDBJ whole genome shotgun (WGS) entry which is preliminary data.</text>
</comment>
<dbReference type="CDD" id="cd00569">
    <property type="entry name" value="HTH_Hin_like"/>
    <property type="match status" value="1"/>
</dbReference>
<dbReference type="EMBL" id="SISK01000015">
    <property type="protein sequence ID" value="TBN37034.1"/>
    <property type="molecule type" value="Genomic_DNA"/>
</dbReference>
<organism evidence="1 2">
    <name type="scientific">Paracoccus subflavus</name>
    <dbReference type="NCBI Taxonomy" id="2528244"/>
    <lineage>
        <taxon>Bacteria</taxon>
        <taxon>Pseudomonadati</taxon>
        <taxon>Pseudomonadota</taxon>
        <taxon>Alphaproteobacteria</taxon>
        <taxon>Rhodobacterales</taxon>
        <taxon>Paracoccaceae</taxon>
        <taxon>Paracoccus</taxon>
    </lineage>
</organism>
<dbReference type="SUPFAM" id="SSF46689">
    <property type="entry name" value="Homeodomain-like"/>
    <property type="match status" value="1"/>
</dbReference>
<dbReference type="OrthoDB" id="7766176at2"/>
<dbReference type="AlphaFoldDB" id="A0A4Q9G237"/>
<gene>
    <name evidence="1" type="ORF">EYE42_15115</name>
</gene>